<dbReference type="InterPro" id="IPR036390">
    <property type="entry name" value="WH_DNA-bd_sf"/>
</dbReference>
<dbReference type="Pfam" id="PF24038">
    <property type="entry name" value="DUF7347"/>
    <property type="match status" value="1"/>
</dbReference>
<sequence length="294" mass="32196">MDSPDEAIDPATAFGALSDPTRVEIIEALADTHRERPGNPTLPFSELRKRVGVRDSGRFLYHLKKLRGHFVEKTDEGYRLNYAGVEMASAILAGTYTGRETLGPVELDSACSECGETAIGAYEDGVLSVSCDNDHPLFHWGVPPNAAADATVEELLELATVLVHRAVELALLGTCPKCYDSISTAVRPVEPEVGEEEVVPRFHAVCETCGAQLLGPIGFCLLSHPEVNALYNRHGRSVRTSYLWELEFAQNDGSLVNEGDDDRLRLTFRLEGEELSVTIDDTAHATETTRRTVE</sequence>
<dbReference type="InterPro" id="IPR011991">
    <property type="entry name" value="ArsR-like_HTH"/>
</dbReference>
<reference evidence="6" key="3">
    <citation type="submission" date="2016-11" db="EMBL/GenBank/DDBJ databases">
        <authorList>
            <person name="Varghese N."/>
            <person name="Submissions S."/>
        </authorList>
    </citation>
    <scope>NUCLEOTIDE SEQUENCE [LARGE SCALE GENOMIC DNA]</scope>
    <source>
        <strain evidence="6">DX253</strain>
    </source>
</reference>
<dbReference type="PATRIC" id="fig|797209.4.peg.1686"/>
<reference evidence="4" key="2">
    <citation type="submission" date="2016-11" db="EMBL/GenBank/DDBJ databases">
        <authorList>
            <person name="Jaros S."/>
            <person name="Januszkiewicz K."/>
            <person name="Wedrychowicz H."/>
        </authorList>
    </citation>
    <scope>NUCLEOTIDE SEQUENCE [LARGE SCALE GENOMIC DNA]</scope>
    <source>
        <strain evidence="4">DX253</strain>
    </source>
</reference>
<reference evidence="3 5" key="1">
    <citation type="journal article" date="2014" name="ISME J.">
        <title>Trehalose/2-sulfotrehalose biosynthesis and glycine-betaine uptake are widely spread mechanisms for osmoadaptation in the Halobacteriales.</title>
        <authorList>
            <person name="Youssef N.H."/>
            <person name="Savage-Ashlock K.N."/>
            <person name="McCully A.L."/>
            <person name="Luedtke B."/>
            <person name="Shaw E.I."/>
            <person name="Hoff W.D."/>
            <person name="Elshahed M.S."/>
        </authorList>
    </citation>
    <scope>NUCLEOTIDE SEQUENCE [LARGE SCALE GENOMIC DNA]</scope>
    <source>
        <strain evidence="3 5">DX253</strain>
    </source>
</reference>
<evidence type="ECO:0000259" key="2">
    <source>
        <dbReference type="Pfam" id="PF24042"/>
    </source>
</evidence>
<evidence type="ECO:0000313" key="5">
    <source>
        <dbReference type="Proteomes" id="UP000003751"/>
    </source>
</evidence>
<dbReference type="OrthoDB" id="8482at2157"/>
<evidence type="ECO:0000313" key="4">
    <source>
        <dbReference type="EMBL" id="SHK09968.1"/>
    </source>
</evidence>
<feature type="domain" description="DUF7347" evidence="1">
    <location>
        <begin position="10"/>
        <end position="91"/>
    </location>
</feature>
<dbReference type="RefSeq" id="WP_007978819.1">
    <property type="nucleotide sequence ID" value="NZ_AEMG01000006.1"/>
</dbReference>
<proteinExistence type="predicted"/>
<dbReference type="EMBL" id="FRAN01000001">
    <property type="protein sequence ID" value="SHK09968.1"/>
    <property type="molecule type" value="Genomic_DNA"/>
</dbReference>
<evidence type="ECO:0000259" key="1">
    <source>
        <dbReference type="Pfam" id="PF24038"/>
    </source>
</evidence>
<dbReference type="Gene3D" id="1.10.10.10">
    <property type="entry name" value="Winged helix-like DNA-binding domain superfamily/Winged helix DNA-binding domain"/>
    <property type="match status" value="1"/>
</dbReference>
<gene>
    <name evidence="4" type="ORF">SAMN05444342_0570</name>
    <name evidence="3" type="ORF">ZOD2009_08429</name>
</gene>
<evidence type="ECO:0000313" key="6">
    <source>
        <dbReference type="Proteomes" id="UP000184203"/>
    </source>
</evidence>
<dbReference type="AlphaFoldDB" id="E7QSB3"/>
<name>E7QSB3_HALPU</name>
<feature type="domain" description="DUF7351" evidence="2">
    <location>
        <begin position="108"/>
        <end position="283"/>
    </location>
</feature>
<accession>E7QSB3</accession>
<protein>
    <submittedName>
        <fullName evidence="4">Helix-turn-helix domain-containing protein</fullName>
    </submittedName>
</protein>
<dbReference type="STRING" id="797209.GCA_000376445_00368"/>
<keyword evidence="6" id="KW-1185">Reference proteome</keyword>
<dbReference type="Pfam" id="PF24042">
    <property type="entry name" value="DUF7351"/>
    <property type="match status" value="1"/>
</dbReference>
<dbReference type="EMBL" id="AEMG01000006">
    <property type="protein sequence ID" value="EFW92882.1"/>
    <property type="molecule type" value="Genomic_DNA"/>
</dbReference>
<dbReference type="CDD" id="cd00090">
    <property type="entry name" value="HTH_ARSR"/>
    <property type="match status" value="1"/>
</dbReference>
<organism evidence="3 5">
    <name type="scientific">Haladaptatus paucihalophilus DX253</name>
    <dbReference type="NCBI Taxonomy" id="797209"/>
    <lineage>
        <taxon>Archaea</taxon>
        <taxon>Methanobacteriati</taxon>
        <taxon>Methanobacteriota</taxon>
        <taxon>Stenosarchaea group</taxon>
        <taxon>Halobacteria</taxon>
        <taxon>Halobacteriales</taxon>
        <taxon>Haladaptataceae</taxon>
        <taxon>Haladaptatus</taxon>
    </lineage>
</organism>
<dbReference type="InterPro" id="IPR055771">
    <property type="entry name" value="DUF7347"/>
</dbReference>
<dbReference type="Proteomes" id="UP000184203">
    <property type="component" value="Unassembled WGS sequence"/>
</dbReference>
<dbReference type="eggNOG" id="arCOG03860">
    <property type="taxonomic scope" value="Archaea"/>
</dbReference>
<dbReference type="InterPro" id="IPR055775">
    <property type="entry name" value="DUF7351"/>
</dbReference>
<dbReference type="SUPFAM" id="SSF46785">
    <property type="entry name" value="Winged helix' DNA-binding domain"/>
    <property type="match status" value="1"/>
</dbReference>
<dbReference type="InterPro" id="IPR036388">
    <property type="entry name" value="WH-like_DNA-bd_sf"/>
</dbReference>
<evidence type="ECO:0000313" key="3">
    <source>
        <dbReference type="EMBL" id="EFW92882.1"/>
    </source>
</evidence>
<dbReference type="Proteomes" id="UP000003751">
    <property type="component" value="Unassembled WGS sequence"/>
</dbReference>